<gene>
    <name evidence="1" type="ORF">COA07_13980</name>
</gene>
<evidence type="ECO:0000313" key="2">
    <source>
        <dbReference type="Proteomes" id="UP000218323"/>
    </source>
</evidence>
<keyword evidence="2" id="KW-1185">Reference proteome</keyword>
<dbReference type="AlphaFoldDB" id="A0A2A4I744"/>
<reference evidence="1 2" key="1">
    <citation type="submission" date="2017-09" db="EMBL/GenBank/DDBJ databases">
        <title>Sphingomonas adhaesiva DSM 7418, whole genome shotgun sequence.</title>
        <authorList>
            <person name="Feng G."/>
            <person name="Zhu H."/>
        </authorList>
    </citation>
    <scope>NUCLEOTIDE SEQUENCE [LARGE SCALE GENOMIC DNA]</scope>
    <source>
        <strain evidence="1 2">DSM 7418</strain>
    </source>
</reference>
<name>A0A2A4I744_9SPHN</name>
<dbReference type="Pfam" id="PF08856">
    <property type="entry name" value="DUF1826"/>
    <property type="match status" value="1"/>
</dbReference>
<evidence type="ECO:0000313" key="1">
    <source>
        <dbReference type="EMBL" id="PCG13613.1"/>
    </source>
</evidence>
<dbReference type="InterPro" id="IPR014955">
    <property type="entry name" value="DUF1826"/>
</dbReference>
<proteinExistence type="predicted"/>
<sequence length="212" mass="22558">MATLLLSDTTLPDHVRASDRPSILSSVLMPQVTLAIWNRGDTAPAAPSLEVLATIDDICLTAPVSTLSASVRAAMTEAGYPAAVVDALGTDIAMLADQLARLLDRDAVSVRLEVVETDACRRFHADYVSLRLICTYAGTGTQWLDDRSAALLRDGVAPGEAAIRHLGPGDVGLFKGREWAGDRAIIHRSPPIADTGERRLLLVIDPAPNASR</sequence>
<dbReference type="EMBL" id="NWVC01000007">
    <property type="protein sequence ID" value="PCG13613.1"/>
    <property type="molecule type" value="Genomic_DNA"/>
</dbReference>
<organism evidence="1 2">
    <name type="scientific">Sphingomonas adhaesiva</name>
    <dbReference type="NCBI Taxonomy" id="28212"/>
    <lineage>
        <taxon>Bacteria</taxon>
        <taxon>Pseudomonadati</taxon>
        <taxon>Pseudomonadota</taxon>
        <taxon>Alphaproteobacteria</taxon>
        <taxon>Sphingomonadales</taxon>
        <taxon>Sphingomonadaceae</taxon>
        <taxon>Sphingomonas</taxon>
    </lineage>
</organism>
<dbReference type="Proteomes" id="UP000218323">
    <property type="component" value="Unassembled WGS sequence"/>
</dbReference>
<comment type="caution">
    <text evidence="1">The sequence shown here is derived from an EMBL/GenBank/DDBJ whole genome shotgun (WGS) entry which is preliminary data.</text>
</comment>
<dbReference type="RefSeq" id="WP_066706381.1">
    <property type="nucleotide sequence ID" value="NZ_JBHIWA010000129.1"/>
</dbReference>
<protein>
    <submittedName>
        <fullName evidence="1">DUF1826 domain-containing protein</fullName>
    </submittedName>
</protein>
<accession>A0A2A4I744</accession>